<evidence type="ECO:0000259" key="3">
    <source>
        <dbReference type="PROSITE" id="PS51724"/>
    </source>
</evidence>
<evidence type="ECO:0000313" key="4">
    <source>
        <dbReference type="EMBL" id="ANB62139.1"/>
    </source>
</evidence>
<dbReference type="AlphaFoldDB" id="A0A160F6A6"/>
<dbReference type="InterPro" id="IPR002508">
    <property type="entry name" value="MurNAc-LAA_cat"/>
</dbReference>
<dbReference type="RefSeq" id="WP_238583581.1">
    <property type="nucleotide sequence ID" value="NZ_CP015439.1"/>
</dbReference>
<evidence type="ECO:0000256" key="1">
    <source>
        <dbReference type="ARBA" id="ARBA00022801"/>
    </source>
</evidence>
<dbReference type="Gene3D" id="3.40.630.40">
    <property type="entry name" value="Zn-dependent exopeptidases"/>
    <property type="match status" value="1"/>
</dbReference>
<name>A0A160F6A6_9BACL</name>
<gene>
    <name evidence="4" type="ORF">GFC30_3150</name>
</gene>
<dbReference type="PANTHER" id="PTHR30404">
    <property type="entry name" value="N-ACETYLMURAMOYL-L-ALANINE AMIDASE"/>
    <property type="match status" value="1"/>
</dbReference>
<keyword evidence="1" id="KW-0378">Hydrolase</keyword>
<accession>A0A160F6A6</accession>
<dbReference type="Gene3D" id="3.30.70.1070">
    <property type="entry name" value="Sporulation related repeat"/>
    <property type="match status" value="1"/>
</dbReference>
<dbReference type="InterPro" id="IPR007730">
    <property type="entry name" value="SPOR-like_dom"/>
</dbReference>
<organism evidence="4 5">
    <name type="scientific">Anoxybacteroides amylolyticum</name>
    <dbReference type="NCBI Taxonomy" id="294699"/>
    <lineage>
        <taxon>Bacteria</taxon>
        <taxon>Bacillati</taxon>
        <taxon>Bacillota</taxon>
        <taxon>Bacilli</taxon>
        <taxon>Bacillales</taxon>
        <taxon>Anoxybacillaceae</taxon>
        <taxon>Anoxybacteroides</taxon>
    </lineage>
</organism>
<sequence>MLKVAIDAGHGYNTPGKRTPDGSMREWEFNSAVATLVQEELGEFEGVEVLRIDDPTGKADVPLKTRTDTANAWRADVYVSIHANAAGSGWSSAEGIETYVYTSKPKEAMMLAANVQNHLIRETGRKNRGVKTADFHVLRETKMTAILIECGFMTNKEEATLLKSDSYRRKVAAAIVAGIAETYSLKRKSSPAPSTASKDKLYSVQVGAFTDRSNAERLAEELKKKGYPVYITD</sequence>
<reference evidence="4 5" key="1">
    <citation type="journal article" date="2006" name="Syst. Appl. Microbiol.">
        <title>Anoxybacillus amylolyticus sp. nov., a thermophilic amylase producing bacterium isolated from Mount Rittmann (Antarctica).</title>
        <authorList>
            <person name="Poli A."/>
            <person name="Esposito E."/>
            <person name="Lama L."/>
            <person name="Orlando P."/>
            <person name="Nicolaus G."/>
            <person name="de Appolonia F."/>
            <person name="Gambacorta A."/>
            <person name="Nicolaus B."/>
        </authorList>
    </citation>
    <scope>NUCLEOTIDE SEQUENCE [LARGE SCALE GENOMIC DNA]</scope>
    <source>
        <strain evidence="4 5">DSM 15939</strain>
        <plasmid evidence="5">Plasmid pdsm15939_1</plasmid>
    </source>
</reference>
<dbReference type="Pfam" id="PF01520">
    <property type="entry name" value="Amidase_3"/>
    <property type="match status" value="1"/>
</dbReference>
<evidence type="ECO:0000256" key="2">
    <source>
        <dbReference type="SAM" id="MobiDB-lite"/>
    </source>
</evidence>
<dbReference type="PANTHER" id="PTHR30404:SF0">
    <property type="entry name" value="N-ACETYLMURAMOYL-L-ALANINE AMIDASE AMIC"/>
    <property type="match status" value="1"/>
</dbReference>
<dbReference type="EMBL" id="CP015439">
    <property type="protein sequence ID" value="ANB62139.1"/>
    <property type="molecule type" value="Genomic_DNA"/>
</dbReference>
<keyword evidence="4" id="KW-0614">Plasmid</keyword>
<dbReference type="KEGG" id="aamy:GFC30_3150"/>
<dbReference type="SUPFAM" id="SSF110997">
    <property type="entry name" value="Sporulation related repeat"/>
    <property type="match status" value="1"/>
</dbReference>
<protein>
    <submittedName>
        <fullName evidence="4">N-acetylmuramoyl-L-alanine amidase family protein</fullName>
    </submittedName>
</protein>
<geneLocation type="plasmid" evidence="5">
    <name>pdsm15939_1</name>
</geneLocation>
<dbReference type="GO" id="GO:0008745">
    <property type="term" value="F:N-acetylmuramoyl-L-alanine amidase activity"/>
    <property type="evidence" value="ECO:0007669"/>
    <property type="project" value="InterPro"/>
</dbReference>
<dbReference type="PATRIC" id="fig|294699.3.peg.3257"/>
<feature type="domain" description="SPOR" evidence="3">
    <location>
        <begin position="196"/>
        <end position="233"/>
    </location>
</feature>
<dbReference type="Pfam" id="PF05036">
    <property type="entry name" value="SPOR"/>
    <property type="match status" value="1"/>
</dbReference>
<dbReference type="InterPro" id="IPR050695">
    <property type="entry name" value="N-acetylmuramoyl_amidase_3"/>
</dbReference>
<dbReference type="InterPro" id="IPR036680">
    <property type="entry name" value="SPOR-like_sf"/>
</dbReference>
<keyword evidence="5" id="KW-1185">Reference proteome</keyword>
<dbReference type="SMART" id="SM00646">
    <property type="entry name" value="Ami_3"/>
    <property type="match status" value="1"/>
</dbReference>
<dbReference type="CDD" id="cd02696">
    <property type="entry name" value="MurNAc-LAA"/>
    <property type="match status" value="1"/>
</dbReference>
<proteinExistence type="predicted"/>
<feature type="region of interest" description="Disordered" evidence="2">
    <location>
        <begin position="1"/>
        <end position="23"/>
    </location>
</feature>
<dbReference type="GO" id="GO:0042834">
    <property type="term" value="F:peptidoglycan binding"/>
    <property type="evidence" value="ECO:0007669"/>
    <property type="project" value="InterPro"/>
</dbReference>
<evidence type="ECO:0000313" key="5">
    <source>
        <dbReference type="Proteomes" id="UP000076865"/>
    </source>
</evidence>
<dbReference type="PROSITE" id="PS51724">
    <property type="entry name" value="SPOR"/>
    <property type="match status" value="1"/>
</dbReference>
<dbReference type="GO" id="GO:0009253">
    <property type="term" value="P:peptidoglycan catabolic process"/>
    <property type="evidence" value="ECO:0007669"/>
    <property type="project" value="InterPro"/>
</dbReference>
<dbReference type="GO" id="GO:0030288">
    <property type="term" value="C:outer membrane-bounded periplasmic space"/>
    <property type="evidence" value="ECO:0007669"/>
    <property type="project" value="TreeGrafter"/>
</dbReference>
<dbReference type="SUPFAM" id="SSF53187">
    <property type="entry name" value="Zn-dependent exopeptidases"/>
    <property type="match status" value="1"/>
</dbReference>
<dbReference type="Proteomes" id="UP000076865">
    <property type="component" value="Plasmid pDSM15939_1"/>
</dbReference>